<dbReference type="SUPFAM" id="SSF55904">
    <property type="entry name" value="Ornithine decarboxylase C-terminal domain"/>
    <property type="match status" value="1"/>
</dbReference>
<accession>A0A7C9VYZ5</accession>
<dbReference type="InterPro" id="IPR036633">
    <property type="entry name" value="Prn/Lys/Arg_de-COase_C_sf"/>
</dbReference>
<protein>
    <recommendedName>
        <fullName evidence="1">Orn/Lys/Arg decarboxylase C-terminal domain-containing protein</fullName>
    </recommendedName>
</protein>
<sequence length="54" mass="5795">MVTPYPPGAPAVLPGEVITQEVVDYVRSGLNAGMQLPDPADSELKSFRVVTRKP</sequence>
<dbReference type="AlphaFoldDB" id="A0A7C9VYZ5"/>
<dbReference type="InterPro" id="IPR008286">
    <property type="entry name" value="Prn/Lys/Arg_de-COase_C"/>
</dbReference>
<dbReference type="Gene3D" id="3.90.105.10">
    <property type="entry name" value="Molybdopterin biosynthesis moea protein, domain 2"/>
    <property type="match status" value="1"/>
</dbReference>
<feature type="domain" description="Orn/Lys/Arg decarboxylase C-terminal" evidence="1">
    <location>
        <begin position="1"/>
        <end position="37"/>
    </location>
</feature>
<proteinExistence type="predicted"/>
<comment type="caution">
    <text evidence="2">The sequence shown here is derived from an EMBL/GenBank/DDBJ whole genome shotgun (WGS) entry which is preliminary data.</text>
</comment>
<dbReference type="Pfam" id="PF03711">
    <property type="entry name" value="OKR_DC_1_C"/>
    <property type="match status" value="1"/>
</dbReference>
<dbReference type="Proteomes" id="UP000481360">
    <property type="component" value="Unassembled WGS sequence"/>
</dbReference>
<organism evidence="2 3">
    <name type="scientific">Lentzea alba</name>
    <dbReference type="NCBI Taxonomy" id="2714351"/>
    <lineage>
        <taxon>Bacteria</taxon>
        <taxon>Bacillati</taxon>
        <taxon>Actinomycetota</taxon>
        <taxon>Actinomycetes</taxon>
        <taxon>Pseudonocardiales</taxon>
        <taxon>Pseudonocardiaceae</taxon>
        <taxon>Lentzea</taxon>
    </lineage>
</organism>
<name>A0A7C9VYZ5_9PSEU</name>
<keyword evidence="3" id="KW-1185">Reference proteome</keyword>
<reference evidence="2 3" key="1">
    <citation type="submission" date="2020-03" db="EMBL/GenBank/DDBJ databases">
        <title>Isolation and identification of active actinomycetes.</title>
        <authorList>
            <person name="Sun X."/>
        </authorList>
    </citation>
    <scope>NUCLEOTIDE SEQUENCE [LARGE SCALE GENOMIC DNA]</scope>
    <source>
        <strain evidence="2 3">NEAU-D13</strain>
    </source>
</reference>
<gene>
    <name evidence="2" type="ORF">G7043_35920</name>
</gene>
<evidence type="ECO:0000313" key="2">
    <source>
        <dbReference type="EMBL" id="NGY64316.1"/>
    </source>
</evidence>
<dbReference type="EMBL" id="JAAMPJ010000012">
    <property type="protein sequence ID" value="NGY64316.1"/>
    <property type="molecule type" value="Genomic_DNA"/>
</dbReference>
<evidence type="ECO:0000313" key="3">
    <source>
        <dbReference type="Proteomes" id="UP000481360"/>
    </source>
</evidence>
<evidence type="ECO:0000259" key="1">
    <source>
        <dbReference type="Pfam" id="PF03711"/>
    </source>
</evidence>
<dbReference type="GO" id="GO:0003824">
    <property type="term" value="F:catalytic activity"/>
    <property type="evidence" value="ECO:0007669"/>
    <property type="project" value="InterPro"/>
</dbReference>